<gene>
    <name evidence="2" type="ORF">CBYS24578_00005673</name>
</gene>
<protein>
    <submittedName>
        <fullName evidence="2">Uncharacterized protein</fullName>
    </submittedName>
</protein>
<organism evidence="2 3">
    <name type="scientific">Clonostachys byssicola</name>
    <dbReference type="NCBI Taxonomy" id="160290"/>
    <lineage>
        <taxon>Eukaryota</taxon>
        <taxon>Fungi</taxon>
        <taxon>Dikarya</taxon>
        <taxon>Ascomycota</taxon>
        <taxon>Pezizomycotina</taxon>
        <taxon>Sordariomycetes</taxon>
        <taxon>Hypocreomycetidae</taxon>
        <taxon>Hypocreales</taxon>
        <taxon>Bionectriaceae</taxon>
        <taxon>Clonostachys</taxon>
    </lineage>
</organism>
<reference evidence="2" key="1">
    <citation type="submission" date="2021-10" db="EMBL/GenBank/DDBJ databases">
        <authorList>
            <person name="Piombo E."/>
        </authorList>
    </citation>
    <scope>NUCLEOTIDE SEQUENCE</scope>
</reference>
<feature type="region of interest" description="Disordered" evidence="1">
    <location>
        <begin position="1"/>
        <end position="25"/>
    </location>
</feature>
<evidence type="ECO:0000256" key="1">
    <source>
        <dbReference type="SAM" id="MobiDB-lite"/>
    </source>
</evidence>
<comment type="caution">
    <text evidence="2">The sequence shown here is derived from an EMBL/GenBank/DDBJ whole genome shotgun (WGS) entry which is preliminary data.</text>
</comment>
<evidence type="ECO:0000313" key="2">
    <source>
        <dbReference type="EMBL" id="CAH0004743.1"/>
    </source>
</evidence>
<evidence type="ECO:0000313" key="3">
    <source>
        <dbReference type="Proteomes" id="UP000754883"/>
    </source>
</evidence>
<accession>A0A9N9YDN5</accession>
<proteinExistence type="predicted"/>
<dbReference type="AlphaFoldDB" id="A0A9N9YDN5"/>
<sequence length="82" mass="8842">MSVVGDVASVSEEPGRAYQKAWKPAGDRVNEWPRIGWLDMAPAPGMNRCFRDDTAANRSGVGRSQDQKRSSADLEGEAGPGH</sequence>
<feature type="region of interest" description="Disordered" evidence="1">
    <location>
        <begin position="47"/>
        <end position="82"/>
    </location>
</feature>
<name>A0A9N9YDN5_9HYPO</name>
<dbReference type="EMBL" id="CABFNO020001568">
    <property type="protein sequence ID" value="CAH0004743.1"/>
    <property type="molecule type" value="Genomic_DNA"/>
</dbReference>
<keyword evidence="3" id="KW-1185">Reference proteome</keyword>
<dbReference type="Proteomes" id="UP000754883">
    <property type="component" value="Unassembled WGS sequence"/>
</dbReference>